<comment type="caution">
    <text evidence="1">The sequence shown here is derived from an EMBL/GenBank/DDBJ whole genome shotgun (WGS) entry which is preliminary data.</text>
</comment>
<gene>
    <name evidence="1" type="ORF">KMAL_32640</name>
</gene>
<dbReference type="Proteomes" id="UP000237344">
    <property type="component" value="Unassembled WGS sequence"/>
</dbReference>
<sequence length="267" mass="28674">MDLGDAPGQFDMLQPFPAVQAAGFQPGIQRPQIRKGRQILPDLAPGILHGLLDLPFLPSGCRIAEGRLEQVMAGQGHEAQIDLTCLARANPVHSGLHVIKNTPPWHATEHAEGLGQRIKKHLVGLQGIGPEYEGPAEGQFGVGNLQLDATAGNDRPVLAPVELERFPGLEAQGHKNTPTRCLACLVLFVFPLPDESGHPSVGSIITQCHKVFMQSSRRAPVLAGASGFQEQPSPQPVSKRVQSAGTFGDLEPRFNTLCPEIFPDRIA</sequence>
<evidence type="ECO:0000313" key="2">
    <source>
        <dbReference type="Proteomes" id="UP000237344"/>
    </source>
</evidence>
<keyword evidence="2" id="KW-1185">Reference proteome</keyword>
<proteinExistence type="predicted"/>
<name>A0A2S3VWY3_9PROT</name>
<dbReference type="EMBL" id="POTC01000137">
    <property type="protein sequence ID" value="POF61121.1"/>
    <property type="molecule type" value="Genomic_DNA"/>
</dbReference>
<reference evidence="1 2" key="1">
    <citation type="submission" date="2018-01" db="EMBL/GenBank/DDBJ databases">
        <title>Draft Genome Sequence of Komagataeibacter maltaceti LMG 1529, a Vinegar Producing Acetic Acid Bacterium Isolated from Malt Vinegar Brewery Acetifiers.</title>
        <authorList>
            <person name="Zhang Q."/>
            <person name="Hollensteiner J."/>
            <person name="Poehlein A."/>
            <person name="Daniel R."/>
        </authorList>
    </citation>
    <scope>NUCLEOTIDE SEQUENCE [LARGE SCALE GENOMIC DNA]</scope>
    <source>
        <strain evidence="1 2">LMG 1529</strain>
    </source>
</reference>
<dbReference type="AlphaFoldDB" id="A0A2S3VWY3"/>
<protein>
    <submittedName>
        <fullName evidence="1">Uncharacterized protein</fullName>
    </submittedName>
</protein>
<accession>A0A2S3VWY3</accession>
<evidence type="ECO:0000313" key="1">
    <source>
        <dbReference type="EMBL" id="POF61121.1"/>
    </source>
</evidence>
<organism evidence="1 2">
    <name type="scientific">Novacetimonas maltaceti</name>
    <dbReference type="NCBI Taxonomy" id="1203393"/>
    <lineage>
        <taxon>Bacteria</taxon>
        <taxon>Pseudomonadati</taxon>
        <taxon>Pseudomonadota</taxon>
        <taxon>Alphaproteobacteria</taxon>
        <taxon>Acetobacterales</taxon>
        <taxon>Acetobacteraceae</taxon>
        <taxon>Novacetimonas</taxon>
    </lineage>
</organism>